<keyword evidence="8" id="KW-0808">Transferase</keyword>
<comment type="cofactor">
    <cofactor evidence="1 6">
        <name>pyridoxal 5'-phosphate</name>
        <dbReference type="ChEBI" id="CHEBI:597326"/>
    </cofactor>
</comment>
<reference evidence="8" key="1">
    <citation type="journal article" date="2021" name="PeerJ">
        <title>Extensive microbial diversity within the chicken gut microbiome revealed by metagenomics and culture.</title>
        <authorList>
            <person name="Gilroy R."/>
            <person name="Ravi A."/>
            <person name="Getino M."/>
            <person name="Pursley I."/>
            <person name="Horton D.L."/>
            <person name="Alikhan N.F."/>
            <person name="Baker D."/>
            <person name="Gharbi K."/>
            <person name="Hall N."/>
            <person name="Watson M."/>
            <person name="Adriaenssens E.M."/>
            <person name="Foster-Nyarko E."/>
            <person name="Jarju S."/>
            <person name="Secka A."/>
            <person name="Antonio M."/>
            <person name="Oren A."/>
            <person name="Chaudhuri R.R."/>
            <person name="La Ragione R."/>
            <person name="Hildebrand F."/>
            <person name="Pallen M.J."/>
        </authorList>
    </citation>
    <scope>NUCLEOTIDE SEQUENCE</scope>
    <source>
        <strain evidence="8">CHK178-16964</strain>
    </source>
</reference>
<evidence type="ECO:0000313" key="8">
    <source>
        <dbReference type="EMBL" id="HJA72494.1"/>
    </source>
</evidence>
<evidence type="ECO:0000256" key="2">
    <source>
        <dbReference type="ARBA" id="ARBA00010447"/>
    </source>
</evidence>
<dbReference type="PIRSF" id="PIRSF005572">
    <property type="entry name" value="NifS"/>
    <property type="match status" value="1"/>
</dbReference>
<evidence type="ECO:0000256" key="5">
    <source>
        <dbReference type="ARBA" id="ARBA00050776"/>
    </source>
</evidence>
<organism evidence="8 9">
    <name type="scientific">Candidatus Lachnoclostridium stercoravium</name>
    <dbReference type="NCBI Taxonomy" id="2838633"/>
    <lineage>
        <taxon>Bacteria</taxon>
        <taxon>Bacillati</taxon>
        <taxon>Bacillota</taxon>
        <taxon>Clostridia</taxon>
        <taxon>Lachnospirales</taxon>
        <taxon>Lachnospiraceae</taxon>
    </lineage>
</organism>
<evidence type="ECO:0000256" key="1">
    <source>
        <dbReference type="ARBA" id="ARBA00001933"/>
    </source>
</evidence>
<evidence type="ECO:0000256" key="3">
    <source>
        <dbReference type="ARBA" id="ARBA00012239"/>
    </source>
</evidence>
<evidence type="ECO:0000259" key="7">
    <source>
        <dbReference type="Pfam" id="PF00266"/>
    </source>
</evidence>
<sequence>MIYLDNAATTLKKPASVIEAVKTAMESMGNCSRGIYGSSMDAFRVIYQTREKLAAIFHCRPDHVIFTCNATEALNMAIHGTAVPESRIISTDLEHNSVLRPLYRLEEEQGIALDFVRADRQGKICYEEFEERIRPETRAIVCTHASNLTGNMLDIGKIGEIARKHGLLFIVDASQTAGIYPIDMEKMGIDIVCFTGHKGLMGPQGTGGLCIREGVPIKPWKIGGTGVQSYSRAQPSAFPELLEAGTLNSHGIAGLSAALDFIRETGPEKIREKELGLMRRFADGVSKIPGIRLYGDLSADKTAIVALNIKDYDSGEAADALWQDHEIAVRAGAHCAPRMHEALGTREQGAVRFSFSWFNTEEEIDQAVQAVEELSRL</sequence>
<dbReference type="SUPFAM" id="SSF53383">
    <property type="entry name" value="PLP-dependent transferases"/>
    <property type="match status" value="1"/>
</dbReference>
<dbReference type="PANTHER" id="PTHR43586:SF4">
    <property type="entry name" value="ISOPENICILLIN N EPIMERASE"/>
    <property type="match status" value="1"/>
</dbReference>
<proteinExistence type="inferred from homology"/>
<dbReference type="InterPro" id="IPR000192">
    <property type="entry name" value="Aminotrans_V_dom"/>
</dbReference>
<dbReference type="EC" id="2.8.1.7" evidence="3"/>
<gene>
    <name evidence="8" type="ORF">IAA07_13140</name>
</gene>
<accession>A0A9D2HL80</accession>
<evidence type="ECO:0000256" key="4">
    <source>
        <dbReference type="ARBA" id="ARBA00022898"/>
    </source>
</evidence>
<dbReference type="InterPro" id="IPR016454">
    <property type="entry name" value="Cysteine_dSase"/>
</dbReference>
<dbReference type="GO" id="GO:0031071">
    <property type="term" value="F:cysteine desulfurase activity"/>
    <property type="evidence" value="ECO:0007669"/>
    <property type="project" value="UniProtKB-EC"/>
</dbReference>
<dbReference type="Proteomes" id="UP000823900">
    <property type="component" value="Unassembled WGS sequence"/>
</dbReference>
<comment type="similarity">
    <text evidence="2">Belongs to the class-V pyridoxal-phosphate-dependent aminotransferase family. Csd subfamily.</text>
</comment>
<comment type="caution">
    <text evidence="8">The sequence shown here is derived from an EMBL/GenBank/DDBJ whole genome shotgun (WGS) entry which is preliminary data.</text>
</comment>
<dbReference type="PROSITE" id="PS00595">
    <property type="entry name" value="AA_TRANSFER_CLASS_5"/>
    <property type="match status" value="1"/>
</dbReference>
<dbReference type="Gene3D" id="3.90.1150.10">
    <property type="entry name" value="Aspartate Aminotransferase, domain 1"/>
    <property type="match status" value="1"/>
</dbReference>
<protein>
    <recommendedName>
        <fullName evidence="3">cysteine desulfurase</fullName>
        <ecNumber evidence="3">2.8.1.7</ecNumber>
    </recommendedName>
</protein>
<dbReference type="Gene3D" id="3.40.640.10">
    <property type="entry name" value="Type I PLP-dependent aspartate aminotransferase-like (Major domain)"/>
    <property type="match status" value="1"/>
</dbReference>
<dbReference type="InterPro" id="IPR020578">
    <property type="entry name" value="Aminotrans_V_PyrdxlP_BS"/>
</dbReference>
<feature type="domain" description="Aminotransferase class V" evidence="7">
    <location>
        <begin position="2"/>
        <end position="366"/>
    </location>
</feature>
<keyword evidence="8" id="KW-0032">Aminotransferase</keyword>
<evidence type="ECO:0000256" key="6">
    <source>
        <dbReference type="RuleBase" id="RU004504"/>
    </source>
</evidence>
<evidence type="ECO:0000313" key="9">
    <source>
        <dbReference type="Proteomes" id="UP000823900"/>
    </source>
</evidence>
<dbReference type="GO" id="GO:0008483">
    <property type="term" value="F:transaminase activity"/>
    <property type="evidence" value="ECO:0007669"/>
    <property type="project" value="UniProtKB-KW"/>
</dbReference>
<dbReference type="InterPro" id="IPR015421">
    <property type="entry name" value="PyrdxlP-dep_Trfase_major"/>
</dbReference>
<dbReference type="AlphaFoldDB" id="A0A9D2HL80"/>
<name>A0A9D2HL80_9FIRM</name>
<dbReference type="InterPro" id="IPR010969">
    <property type="entry name" value="Cys_dSase-rel_unknwn_funct"/>
</dbReference>
<keyword evidence="4" id="KW-0663">Pyridoxal phosphate</keyword>
<dbReference type="PANTHER" id="PTHR43586">
    <property type="entry name" value="CYSTEINE DESULFURASE"/>
    <property type="match status" value="1"/>
</dbReference>
<dbReference type="EMBL" id="DWZA01000107">
    <property type="protein sequence ID" value="HJA72494.1"/>
    <property type="molecule type" value="Genomic_DNA"/>
</dbReference>
<dbReference type="InterPro" id="IPR015422">
    <property type="entry name" value="PyrdxlP-dep_Trfase_small"/>
</dbReference>
<reference evidence="8" key="2">
    <citation type="submission" date="2021-04" db="EMBL/GenBank/DDBJ databases">
        <authorList>
            <person name="Gilroy R."/>
        </authorList>
    </citation>
    <scope>NUCLEOTIDE SEQUENCE</scope>
    <source>
        <strain evidence="8">CHK178-16964</strain>
    </source>
</reference>
<dbReference type="NCBIfam" id="TIGR01977">
    <property type="entry name" value="am_tr_V_EF2568"/>
    <property type="match status" value="1"/>
</dbReference>
<dbReference type="InterPro" id="IPR015424">
    <property type="entry name" value="PyrdxlP-dep_Trfase"/>
</dbReference>
<comment type="catalytic activity">
    <reaction evidence="5">
        <text>(sulfur carrier)-H + L-cysteine = (sulfur carrier)-SH + L-alanine</text>
        <dbReference type="Rhea" id="RHEA:43892"/>
        <dbReference type="Rhea" id="RHEA-COMP:14737"/>
        <dbReference type="Rhea" id="RHEA-COMP:14739"/>
        <dbReference type="ChEBI" id="CHEBI:29917"/>
        <dbReference type="ChEBI" id="CHEBI:35235"/>
        <dbReference type="ChEBI" id="CHEBI:57972"/>
        <dbReference type="ChEBI" id="CHEBI:64428"/>
        <dbReference type="EC" id="2.8.1.7"/>
    </reaction>
</comment>
<dbReference type="Pfam" id="PF00266">
    <property type="entry name" value="Aminotran_5"/>
    <property type="match status" value="1"/>
</dbReference>